<proteinExistence type="predicted"/>
<reference evidence="1 2" key="1">
    <citation type="submission" date="2013-06" db="EMBL/GenBank/DDBJ databases">
        <title>Rumen cellulosomics: divergent fiber-degrading strategies revealed by comparative genome-wide analysis of six Ruminococcal strains.</title>
        <authorList>
            <person name="Dassa B."/>
            <person name="Borovok I."/>
            <person name="Lamed R."/>
            <person name="Flint H."/>
            <person name="Yeoman C.J."/>
            <person name="White B."/>
            <person name="Bayer E.A."/>
        </authorList>
    </citation>
    <scope>NUCLEOTIDE SEQUENCE [LARGE SCALE GENOMIC DNA]</scope>
    <source>
        <strain evidence="1 2">SY3</strain>
    </source>
</reference>
<evidence type="ECO:0000313" key="2">
    <source>
        <dbReference type="Proteomes" id="UP000021369"/>
    </source>
</evidence>
<dbReference type="EMBL" id="JEOB01000004">
    <property type="protein sequence ID" value="EXM38613.1"/>
    <property type="molecule type" value="Genomic_DNA"/>
</dbReference>
<evidence type="ECO:0000313" key="1">
    <source>
        <dbReference type="EMBL" id="EXM38613.1"/>
    </source>
</evidence>
<protein>
    <submittedName>
        <fullName evidence="1">Uncharacterized protein</fullName>
    </submittedName>
</protein>
<dbReference type="OrthoDB" id="981250at2"/>
<dbReference type="PATRIC" id="fig|1341156.4.peg.2729"/>
<name>A0A011VVK7_RUMAL</name>
<dbReference type="AlphaFoldDB" id="A0A011VVK7"/>
<accession>A0A011VVK7</accession>
<dbReference type="Proteomes" id="UP000021369">
    <property type="component" value="Unassembled WGS sequence"/>
</dbReference>
<dbReference type="RefSeq" id="WP_037289646.1">
    <property type="nucleotide sequence ID" value="NZ_JEOB01000004.1"/>
</dbReference>
<comment type="caution">
    <text evidence="1">The sequence shown here is derived from an EMBL/GenBank/DDBJ whole genome shotgun (WGS) entry which is preliminary data.</text>
</comment>
<gene>
    <name evidence="1" type="ORF">RASY3_15650</name>
</gene>
<keyword evidence="2" id="KW-1185">Reference proteome</keyword>
<sequence length="114" mass="12561">MAYEAHLTRADLWVYDKEPITFDEVKALTLPDGFEAVENCTFSDGAVSISLGKCAVYTRPDGVKNFLIFGNGAPSFKILSEEDAKPFIKLAELLGAKVQGDDGEIYTHEGVQWE</sequence>
<organism evidence="1 2">
    <name type="scientific">Ruminococcus albus SY3</name>
    <dbReference type="NCBI Taxonomy" id="1341156"/>
    <lineage>
        <taxon>Bacteria</taxon>
        <taxon>Bacillati</taxon>
        <taxon>Bacillota</taxon>
        <taxon>Clostridia</taxon>
        <taxon>Eubacteriales</taxon>
        <taxon>Oscillospiraceae</taxon>
        <taxon>Ruminococcus</taxon>
    </lineage>
</organism>